<evidence type="ECO:0000259" key="1">
    <source>
        <dbReference type="PROSITE" id="PS50994"/>
    </source>
</evidence>
<dbReference type="InterPro" id="IPR025948">
    <property type="entry name" value="HTH-like_dom"/>
</dbReference>
<dbReference type="Pfam" id="PF13683">
    <property type="entry name" value="rve_3"/>
    <property type="match status" value="1"/>
</dbReference>
<dbReference type="InterPro" id="IPR012337">
    <property type="entry name" value="RNaseH-like_sf"/>
</dbReference>
<evidence type="ECO:0000313" key="7">
    <source>
        <dbReference type="EMBL" id="AMU90958.1"/>
    </source>
</evidence>
<dbReference type="Proteomes" id="UP000076088">
    <property type="component" value="Plasmid unnamed1"/>
</dbReference>
<reference evidence="10" key="1">
    <citation type="submission" date="2015-11" db="EMBL/GenBank/DDBJ databases">
        <title>Complete genome sequence of a polyethylene-glycol degrader Sphingopyxis macrogoltabida 203N (NBRC 111659).</title>
        <authorList>
            <person name="Yoshiyuki O."/>
            <person name="Shouta N."/>
            <person name="Nagata Y."/>
            <person name="Numata M."/>
            <person name="Tsuchikane K."/>
            <person name="Hosoyama A."/>
            <person name="Yamazoe A."/>
            <person name="Tsuda M."/>
            <person name="Fujita N."/>
            <person name="Kawai F."/>
        </authorList>
    </citation>
    <scope>NUCLEOTIDE SEQUENCE [LARGE SCALE GENOMIC DNA]</scope>
    <source>
        <strain evidence="10">203N</strain>
        <plasmid evidence="10">unnamed1</plasmid>
    </source>
</reference>
<dbReference type="Pfam" id="PF13276">
    <property type="entry name" value="HTH_21"/>
    <property type="match status" value="1"/>
</dbReference>
<dbReference type="EMBL" id="CP013344">
    <property type="protein sequence ID" value="AMU87600.1"/>
    <property type="molecule type" value="Genomic_DNA"/>
</dbReference>
<dbReference type="KEGG" id="smaz:LH19_01520"/>
<sequence length="303" mass="34610">MVTPAVQREAVAHLQACHGMSERRACRVTGADRKSMRYRSQRGDDAEVREKLRELAQQRRRFGYRRLHILLRREGVMINRKKTQRLYREEGLMVRRRRNRRRAIGARAPAPVLALPNQRWSLDFVHDQMASGRRFRVLNIVDDVTRECLRAVPDTSISGRRVVRELSDLIEERGRPGMIVSDNGTELTSNAVLAWCGEVGVEWHYIAPGKPMQNGYVESFNGRMRDELLNETLFLDLDHARTVIAAWAEDYNQSRPHSALGYETPAAFAAELHKQWPAQLRPSGSAAQAIAYTALMRNKAAGL</sequence>
<name>A0A0P0D5V4_SPHMC</name>
<dbReference type="NCBIfam" id="NF033516">
    <property type="entry name" value="transpos_IS3"/>
    <property type="match status" value="1"/>
</dbReference>
<dbReference type="InterPro" id="IPR048020">
    <property type="entry name" value="Transpos_IS3"/>
</dbReference>
<dbReference type="KEGG" id="smaz:LH19_17665"/>
<geneLocation type="plasmid" evidence="8 10">
    <name>unnamed1</name>
</geneLocation>
<dbReference type="EMBL" id="CP013345">
    <property type="protein sequence ID" value="AMU92612.1"/>
    <property type="molecule type" value="Genomic_DNA"/>
</dbReference>
<evidence type="ECO:0000313" key="2">
    <source>
        <dbReference type="EMBL" id="AMU87600.1"/>
    </source>
</evidence>
<dbReference type="GO" id="GO:0003676">
    <property type="term" value="F:nucleic acid binding"/>
    <property type="evidence" value="ECO:0007669"/>
    <property type="project" value="InterPro"/>
</dbReference>
<dbReference type="EMBL" id="CP013344">
    <property type="protein sequence ID" value="AMU90958.1"/>
    <property type="molecule type" value="Genomic_DNA"/>
</dbReference>
<dbReference type="SUPFAM" id="SSF53098">
    <property type="entry name" value="Ribonuclease H-like"/>
    <property type="match status" value="1"/>
</dbReference>
<dbReference type="KEGG" id="smaz:LH19_00890"/>
<dbReference type="PANTHER" id="PTHR47515:SF1">
    <property type="entry name" value="BLR2054 PROTEIN"/>
    <property type="match status" value="1"/>
</dbReference>
<protein>
    <submittedName>
        <fullName evidence="3">Integrase</fullName>
    </submittedName>
</protein>
<gene>
    <name evidence="2" type="ORF">ATM17_00880</name>
    <name evidence="3" type="ORF">ATM17_01505</name>
    <name evidence="4" type="ORF">ATM17_07025</name>
    <name evidence="5" type="ORF">ATM17_13185</name>
    <name evidence="6" type="ORF">ATM17_14800</name>
    <name evidence="7" type="ORF">ATM17_18235</name>
    <name evidence="8" type="ORF">ATM17_30600</name>
    <name evidence="9" type="ORF">ATM17_31830</name>
</gene>
<evidence type="ECO:0000313" key="8">
    <source>
        <dbReference type="EMBL" id="AMU92612.1"/>
    </source>
</evidence>
<dbReference type="GO" id="GO:0015074">
    <property type="term" value="P:DNA integration"/>
    <property type="evidence" value="ECO:0007669"/>
    <property type="project" value="InterPro"/>
</dbReference>
<dbReference type="EMBL" id="CP013344">
    <property type="protein sequence ID" value="AMU89991.1"/>
    <property type="molecule type" value="Genomic_DNA"/>
</dbReference>
<dbReference type="InterPro" id="IPR001584">
    <property type="entry name" value="Integrase_cat-core"/>
</dbReference>
<evidence type="ECO:0000313" key="10">
    <source>
        <dbReference type="Proteomes" id="UP000076088"/>
    </source>
</evidence>
<proteinExistence type="predicted"/>
<dbReference type="Proteomes" id="UP000076088">
    <property type="component" value="Chromosome"/>
</dbReference>
<evidence type="ECO:0000313" key="3">
    <source>
        <dbReference type="EMBL" id="AMU87723.1"/>
    </source>
</evidence>
<evidence type="ECO:0000313" key="9">
    <source>
        <dbReference type="EMBL" id="AMU92847.1"/>
    </source>
</evidence>
<organism evidence="3 10">
    <name type="scientific">Sphingopyxis macrogoltabida</name>
    <name type="common">Sphingomonas macrogoltabidus</name>
    <dbReference type="NCBI Taxonomy" id="33050"/>
    <lineage>
        <taxon>Bacteria</taxon>
        <taxon>Pseudomonadati</taxon>
        <taxon>Pseudomonadota</taxon>
        <taxon>Alphaproteobacteria</taxon>
        <taxon>Sphingomonadales</taxon>
        <taxon>Sphingomonadaceae</taxon>
        <taxon>Sphingopyxis</taxon>
    </lineage>
</organism>
<feature type="domain" description="Integrase catalytic" evidence="1">
    <location>
        <begin position="107"/>
        <end position="273"/>
    </location>
</feature>
<dbReference type="EMBL" id="CP013344">
    <property type="protein sequence ID" value="AMU90298.1"/>
    <property type="molecule type" value="Genomic_DNA"/>
</dbReference>
<evidence type="ECO:0000313" key="4">
    <source>
        <dbReference type="EMBL" id="AMU88795.1"/>
    </source>
</evidence>
<evidence type="ECO:0000313" key="5">
    <source>
        <dbReference type="EMBL" id="AMU89991.1"/>
    </source>
</evidence>
<accession>A0A0P0D5V4</accession>
<reference evidence="3" key="2">
    <citation type="submission" date="2015-11" db="EMBL/GenBank/DDBJ databases">
        <authorList>
            <person name="Yoshiyuki O."/>
        </authorList>
    </citation>
    <scope>NUCLEOTIDE SEQUENCE</scope>
    <source>
        <strain evidence="3">203N</strain>
        <plasmid evidence="8">unnamed1</plasmid>
    </source>
</reference>
<dbReference type="KEGG" id="smaz:LH19_06610"/>
<dbReference type="EMBL" id="CP013344">
    <property type="protein sequence ID" value="AMU87723.1"/>
    <property type="molecule type" value="Genomic_DNA"/>
</dbReference>
<evidence type="ECO:0000313" key="6">
    <source>
        <dbReference type="EMBL" id="AMU90298.1"/>
    </source>
</evidence>
<dbReference type="PROSITE" id="PS50994">
    <property type="entry name" value="INTEGRASE"/>
    <property type="match status" value="1"/>
</dbReference>
<dbReference type="KEGG" id="smaz:LH19_12880"/>
<reference evidence="3 10" key="3">
    <citation type="journal article" date="2016" name="Genome Announc.">
        <title>Complete Genome Sequence of Sphingopyxis macrogoltabida Strain 203N (NBRC 111659), a Polyethylene Glycol Degrader.</title>
        <authorList>
            <person name="Ohtsubo Y."/>
            <person name="Nonoyama S."/>
            <person name="Nagata Y."/>
            <person name="Numata M."/>
            <person name="Tsuchikane K."/>
            <person name="Hosoyama A."/>
            <person name="Yamazoe A."/>
            <person name="Tsuda M."/>
            <person name="Fujita N."/>
            <person name="Kawai F."/>
        </authorList>
    </citation>
    <scope>NUCLEOTIDE SEQUENCE [LARGE SCALE GENOMIC DNA]</scope>
    <source>
        <strain evidence="3 10">203N</strain>
    </source>
</reference>
<dbReference type="KEGG" id="smaz:LH19_26615"/>
<keyword evidence="10" id="KW-1185">Reference proteome</keyword>
<dbReference type="AlphaFoldDB" id="A0A0P0D5V4"/>
<dbReference type="EMBL" id="CP013345">
    <property type="protein sequence ID" value="AMU92847.1"/>
    <property type="molecule type" value="Genomic_DNA"/>
</dbReference>
<dbReference type="InterPro" id="IPR036397">
    <property type="entry name" value="RNaseH_sf"/>
</dbReference>
<keyword evidence="8" id="KW-0614">Plasmid</keyword>
<dbReference type="Gene3D" id="3.30.420.10">
    <property type="entry name" value="Ribonuclease H-like superfamily/Ribonuclease H"/>
    <property type="match status" value="1"/>
</dbReference>
<dbReference type="EMBL" id="CP013344">
    <property type="protein sequence ID" value="AMU88795.1"/>
    <property type="molecule type" value="Genomic_DNA"/>
</dbReference>
<dbReference type="PANTHER" id="PTHR47515">
    <property type="entry name" value="LOW CALCIUM RESPONSE LOCUS PROTEIN T"/>
    <property type="match status" value="1"/>
</dbReference>